<dbReference type="GO" id="GO:0005789">
    <property type="term" value="C:endoplasmic reticulum membrane"/>
    <property type="evidence" value="ECO:0007669"/>
    <property type="project" value="UniProtKB-SubCell"/>
</dbReference>
<keyword evidence="8" id="KW-0479">Metal-binding</keyword>
<evidence type="ECO:0000256" key="8">
    <source>
        <dbReference type="ARBA" id="ARBA00022723"/>
    </source>
</evidence>
<keyword evidence="14 16" id="KW-0472">Membrane</keyword>
<dbReference type="InterPro" id="IPR057992">
    <property type="entry name" value="TPR_SYVN1_N"/>
</dbReference>
<dbReference type="CDD" id="cd16479">
    <property type="entry name" value="RING-H2_synoviolin"/>
    <property type="match status" value="1"/>
</dbReference>
<comment type="similarity">
    <text evidence="4">Belongs to the HRD1 family.</text>
</comment>
<dbReference type="PROSITE" id="PS50089">
    <property type="entry name" value="ZF_RING_2"/>
    <property type="match status" value="1"/>
</dbReference>
<dbReference type="Gene3D" id="3.30.40.10">
    <property type="entry name" value="Zinc/RING finger domain, C3HC4 (zinc finger)"/>
    <property type="match status" value="1"/>
</dbReference>
<dbReference type="PANTHER" id="PTHR22763">
    <property type="entry name" value="RING ZINC FINGER PROTEIN"/>
    <property type="match status" value="1"/>
</dbReference>
<dbReference type="GeneID" id="80921215"/>
<dbReference type="RefSeq" id="XP_056079427.1">
    <property type="nucleotide sequence ID" value="XM_056225627.1"/>
</dbReference>
<accession>A0AA35ISW3</accession>
<comment type="catalytic activity">
    <reaction evidence="1">
        <text>S-ubiquitinyl-[E2 ubiquitin-conjugating enzyme]-L-cysteine + [acceptor protein]-L-lysine = [E2 ubiquitin-conjugating enzyme]-L-cysteine + N(6)-ubiquitinyl-[acceptor protein]-L-lysine.</text>
        <dbReference type="EC" id="2.3.2.27"/>
    </reaction>
</comment>
<dbReference type="Pfam" id="PF13639">
    <property type="entry name" value="zf-RING_2"/>
    <property type="match status" value="1"/>
</dbReference>
<protein>
    <recommendedName>
        <fullName evidence="5">RING-type E3 ubiquitin transferase</fullName>
        <ecNumber evidence="5">2.3.2.27</ecNumber>
    </recommendedName>
</protein>
<evidence type="ECO:0000256" key="9">
    <source>
        <dbReference type="ARBA" id="ARBA00022771"/>
    </source>
</evidence>
<feature type="transmembrane region" description="Helical" evidence="16">
    <location>
        <begin position="146"/>
        <end position="173"/>
    </location>
</feature>
<dbReference type="EMBL" id="OX365771">
    <property type="protein sequence ID" value="CAI4036307.1"/>
    <property type="molecule type" value="Genomic_DNA"/>
</dbReference>
<evidence type="ECO:0000256" key="1">
    <source>
        <dbReference type="ARBA" id="ARBA00000900"/>
    </source>
</evidence>
<dbReference type="GO" id="GO:0061630">
    <property type="term" value="F:ubiquitin protein ligase activity"/>
    <property type="evidence" value="ECO:0007669"/>
    <property type="project" value="UniProtKB-EC"/>
</dbReference>
<feature type="transmembrane region" description="Helical" evidence="16">
    <location>
        <begin position="48"/>
        <end position="70"/>
    </location>
</feature>
<evidence type="ECO:0000256" key="7">
    <source>
        <dbReference type="ARBA" id="ARBA00022692"/>
    </source>
</evidence>
<evidence type="ECO:0000256" key="14">
    <source>
        <dbReference type="ARBA" id="ARBA00023136"/>
    </source>
</evidence>
<feature type="transmembrane region" description="Helical" evidence="16">
    <location>
        <begin position="10"/>
        <end position="28"/>
    </location>
</feature>
<gene>
    <name evidence="18" type="primary">SMKI15G1460</name>
    <name evidence="18" type="ORF">SMKI_15G1460</name>
</gene>
<feature type="domain" description="RING-type" evidence="17">
    <location>
        <begin position="348"/>
        <end position="399"/>
    </location>
</feature>
<keyword evidence="19" id="KW-1185">Reference proteome</keyword>
<evidence type="ECO:0000256" key="13">
    <source>
        <dbReference type="ARBA" id="ARBA00022989"/>
    </source>
</evidence>
<keyword evidence="13 16" id="KW-1133">Transmembrane helix</keyword>
<keyword evidence="9 15" id="KW-0863">Zinc-finger</keyword>
<organism evidence="18 19">
    <name type="scientific">Saccharomyces mikatae IFO 1815</name>
    <dbReference type="NCBI Taxonomy" id="226126"/>
    <lineage>
        <taxon>Eukaryota</taxon>
        <taxon>Fungi</taxon>
        <taxon>Dikarya</taxon>
        <taxon>Ascomycota</taxon>
        <taxon>Saccharomycotina</taxon>
        <taxon>Saccharomycetes</taxon>
        <taxon>Saccharomycetales</taxon>
        <taxon>Saccharomycetaceae</taxon>
        <taxon>Saccharomyces</taxon>
    </lineage>
</organism>
<comment type="pathway">
    <text evidence="3">Protein modification; protein ubiquitination.</text>
</comment>
<evidence type="ECO:0000256" key="6">
    <source>
        <dbReference type="ARBA" id="ARBA00022679"/>
    </source>
</evidence>
<keyword evidence="6" id="KW-0808">Transferase</keyword>
<sequence length="550" mass="63595">MVPENRRKQLVVFIVITYLLTFYCVYSATKTSVSFLQVTLKLNEGFNLMVLSIFVLLNSTLLWHLLTRLLFGELRLIEHEHIFERLPFTIINTLFMSSMFHERYFFTVAFFGLLLLYLKVFHWILKDRLEALLQSINDSTTMKTLIFSRFSLNLVLLAALDYQIIVHCISSIYTNQKIDIVSTSLYLMQVMEFTMLLIDLLNLFLQTCLNFWEFYRSQQSQSDDGNHIVHDDLSDGNRVDFDGSQHALNDDGDDDDDRQFTGLEGKFMYEKAIDVFTRFLKTALHLSMLIPFRMPMMLLKDVIWDILALYQSATGLWKIWRNNKQLDDSLLTVTVEQLQNSANEDNICIICMDELIHSTNQQTWKNKNKKPKRLPCGHILHLSCLKNWMERSQTCPICRLPVFDDKGNVVQTTFTSETNSSITMAATDNTRTIVNSQDFANETELLPTRTTSPDVRILPNQNTNTFASRATSTSTSSTTWCKFPLQQTEDNDVESRSTYEFLMTSSDEKESSIPVKLTIESHEIDYLQGDGEGQTAQKKIVIPSKFIQHT</sequence>
<evidence type="ECO:0000256" key="11">
    <source>
        <dbReference type="ARBA" id="ARBA00022824"/>
    </source>
</evidence>
<dbReference type="Proteomes" id="UP001161438">
    <property type="component" value="Chromosome 15"/>
</dbReference>
<dbReference type="InterPro" id="IPR058051">
    <property type="entry name" value="Znf_RING_synoviolin"/>
</dbReference>
<dbReference type="Pfam" id="PF25563">
    <property type="entry name" value="TPR_SYVN1_N"/>
    <property type="match status" value="1"/>
</dbReference>
<keyword evidence="11" id="KW-0256">Endoplasmic reticulum</keyword>
<evidence type="ECO:0000256" key="15">
    <source>
        <dbReference type="PROSITE-ProRule" id="PRU00175"/>
    </source>
</evidence>
<evidence type="ECO:0000256" key="4">
    <source>
        <dbReference type="ARBA" id="ARBA00010089"/>
    </source>
</evidence>
<dbReference type="EC" id="2.3.2.27" evidence="5"/>
<dbReference type="InterPro" id="IPR013083">
    <property type="entry name" value="Znf_RING/FYVE/PHD"/>
</dbReference>
<dbReference type="SUPFAM" id="SSF57850">
    <property type="entry name" value="RING/U-box"/>
    <property type="match status" value="1"/>
</dbReference>
<keyword evidence="10" id="KW-0833">Ubl conjugation pathway</keyword>
<evidence type="ECO:0000256" key="10">
    <source>
        <dbReference type="ARBA" id="ARBA00022786"/>
    </source>
</evidence>
<dbReference type="AlphaFoldDB" id="A0AA35ISW3"/>
<proteinExistence type="inferred from homology"/>
<dbReference type="InterPro" id="IPR001841">
    <property type="entry name" value="Znf_RING"/>
</dbReference>
<evidence type="ECO:0000256" key="3">
    <source>
        <dbReference type="ARBA" id="ARBA00004906"/>
    </source>
</evidence>
<evidence type="ECO:0000313" key="19">
    <source>
        <dbReference type="Proteomes" id="UP001161438"/>
    </source>
</evidence>
<dbReference type="SMART" id="SM00184">
    <property type="entry name" value="RING"/>
    <property type="match status" value="1"/>
</dbReference>
<keyword evidence="7 16" id="KW-0812">Transmembrane</keyword>
<comment type="subcellular location">
    <subcellularLocation>
        <location evidence="2">Endoplasmic reticulum membrane</location>
        <topology evidence="2">Multi-pass membrane protein</topology>
    </subcellularLocation>
</comment>
<keyword evidence="12" id="KW-0862">Zinc</keyword>
<dbReference type="InterPro" id="IPR050731">
    <property type="entry name" value="HRD1_E3_ubiq-ligases"/>
</dbReference>
<dbReference type="FunFam" id="3.30.40.10:FF:000674">
    <property type="entry name" value="HRD1p Ubiquitin-protein ligase"/>
    <property type="match status" value="1"/>
</dbReference>
<dbReference type="PANTHER" id="PTHR22763:SF184">
    <property type="entry name" value="E3 UBIQUITIN-PROTEIN LIGASE SYNOVIOLIN"/>
    <property type="match status" value="1"/>
</dbReference>
<name>A0AA35ISW3_SACMI</name>
<evidence type="ECO:0000256" key="5">
    <source>
        <dbReference type="ARBA" id="ARBA00012483"/>
    </source>
</evidence>
<dbReference type="GO" id="GO:0008270">
    <property type="term" value="F:zinc ion binding"/>
    <property type="evidence" value="ECO:0007669"/>
    <property type="project" value="UniProtKB-KW"/>
</dbReference>
<dbReference type="GO" id="GO:0036503">
    <property type="term" value="P:ERAD pathway"/>
    <property type="evidence" value="ECO:0007669"/>
    <property type="project" value="TreeGrafter"/>
</dbReference>
<evidence type="ECO:0000259" key="17">
    <source>
        <dbReference type="PROSITE" id="PS50089"/>
    </source>
</evidence>
<evidence type="ECO:0000256" key="2">
    <source>
        <dbReference type="ARBA" id="ARBA00004477"/>
    </source>
</evidence>
<feature type="transmembrane region" description="Helical" evidence="16">
    <location>
        <begin position="106"/>
        <end position="125"/>
    </location>
</feature>
<evidence type="ECO:0000313" key="18">
    <source>
        <dbReference type="EMBL" id="CAI4036307.1"/>
    </source>
</evidence>
<dbReference type="GO" id="GO:0043161">
    <property type="term" value="P:proteasome-mediated ubiquitin-dependent protein catabolic process"/>
    <property type="evidence" value="ECO:0007669"/>
    <property type="project" value="TreeGrafter"/>
</dbReference>
<evidence type="ECO:0000256" key="12">
    <source>
        <dbReference type="ARBA" id="ARBA00022833"/>
    </source>
</evidence>
<reference evidence="18" key="1">
    <citation type="submission" date="2022-10" db="EMBL/GenBank/DDBJ databases">
        <authorList>
            <person name="Byrne P K."/>
        </authorList>
    </citation>
    <scope>NUCLEOTIDE SEQUENCE</scope>
    <source>
        <strain evidence="18">IFO1815</strain>
    </source>
</reference>
<evidence type="ECO:0000256" key="16">
    <source>
        <dbReference type="SAM" id="Phobius"/>
    </source>
</evidence>